<dbReference type="EMBL" id="BMAO01019701">
    <property type="protein sequence ID" value="GFR32258.1"/>
    <property type="molecule type" value="Genomic_DNA"/>
</dbReference>
<feature type="region of interest" description="Disordered" evidence="1">
    <location>
        <begin position="85"/>
        <end position="105"/>
    </location>
</feature>
<evidence type="ECO:0000313" key="2">
    <source>
        <dbReference type="EMBL" id="GFR32258.1"/>
    </source>
</evidence>
<evidence type="ECO:0000256" key="1">
    <source>
        <dbReference type="SAM" id="MobiDB-lite"/>
    </source>
</evidence>
<protein>
    <submittedName>
        <fullName evidence="2">Uncharacterized protein</fullName>
    </submittedName>
</protein>
<accession>A0A8X6JN60</accession>
<comment type="caution">
    <text evidence="2">The sequence shown here is derived from an EMBL/GenBank/DDBJ whole genome shotgun (WGS) entry which is preliminary data.</text>
</comment>
<sequence length="142" mass="16280">MAELTAEVDETNILFKSSTKTPKNHSMSIKRSLPHVLRMTAQPNRLSPSFLINTSASINEPYSQLSTLTKKATREQFHLPLCSPRPCVIPSPNPRNNNDPQEESQKRIWLYSSKDTHRQTRMNIVCKSIECALRKRMLQVFA</sequence>
<dbReference type="Proteomes" id="UP000887116">
    <property type="component" value="Unassembled WGS sequence"/>
</dbReference>
<gene>
    <name evidence="2" type="ORF">TNCT_357551</name>
</gene>
<name>A0A8X6JN60_TRICU</name>
<proteinExistence type="predicted"/>
<evidence type="ECO:0000313" key="3">
    <source>
        <dbReference type="Proteomes" id="UP000887116"/>
    </source>
</evidence>
<reference evidence="2" key="1">
    <citation type="submission" date="2020-07" db="EMBL/GenBank/DDBJ databases">
        <title>Multicomponent nature underlies the extraordinary mechanical properties of spider dragline silk.</title>
        <authorList>
            <person name="Kono N."/>
            <person name="Nakamura H."/>
            <person name="Mori M."/>
            <person name="Yoshida Y."/>
            <person name="Ohtoshi R."/>
            <person name="Malay A.D."/>
            <person name="Moran D.A.P."/>
            <person name="Tomita M."/>
            <person name="Numata K."/>
            <person name="Arakawa K."/>
        </authorList>
    </citation>
    <scope>NUCLEOTIDE SEQUENCE</scope>
</reference>
<keyword evidence="3" id="KW-1185">Reference proteome</keyword>
<dbReference type="AlphaFoldDB" id="A0A8X6JN60"/>
<dbReference type="OrthoDB" id="10286244at2759"/>
<organism evidence="2 3">
    <name type="scientific">Trichonephila clavata</name>
    <name type="common">Joro spider</name>
    <name type="synonym">Nephila clavata</name>
    <dbReference type="NCBI Taxonomy" id="2740835"/>
    <lineage>
        <taxon>Eukaryota</taxon>
        <taxon>Metazoa</taxon>
        <taxon>Ecdysozoa</taxon>
        <taxon>Arthropoda</taxon>
        <taxon>Chelicerata</taxon>
        <taxon>Arachnida</taxon>
        <taxon>Araneae</taxon>
        <taxon>Araneomorphae</taxon>
        <taxon>Entelegynae</taxon>
        <taxon>Araneoidea</taxon>
        <taxon>Nephilidae</taxon>
        <taxon>Trichonephila</taxon>
    </lineage>
</organism>